<dbReference type="STRING" id="104452.A0A0L7LN80"/>
<dbReference type="PANTHER" id="PTHR11012:SF30">
    <property type="entry name" value="PROTEIN KINASE-LIKE DOMAIN-CONTAINING"/>
    <property type="match status" value="1"/>
</dbReference>
<keyword evidence="3" id="KW-1185">Reference proteome</keyword>
<sequence>MAGLKIEGNLDNVSEPQLGYIKAVIEKRGFKDAKVVIEPVGKAGDNYVANVKRITVEGINGGSLKMIAKVAPNLEALRLVANTQLMFRNEHIMYTKVLPKFEQLQKAADVPTEERLRFAACYGSFEEAPNEVILLEDLKESGFEMLDRFKSLSNECVRSVLKNFAILHSLSYALKQKEPQVFEDFKNSFFDMWANVATQEETKQYFDQLESSALMILENDIHKKAIKGVVSGSMNMQAKQSKINSNSKHSADNKPQSIMIDYQISKVSSPVCDIHYMVFNCTDYQTRKEHYIDWIDYYHDELDKNLSIFGLKANYVYPRDQLDADLKRHGKMSLGQGVVLGSTLIRKTEDAAKLKEAMESADLDEMMKTANTENLDPETLALFKTKIEGLIDSHLELGFI</sequence>
<evidence type="ECO:0000313" key="2">
    <source>
        <dbReference type="EMBL" id="KOB77008.1"/>
    </source>
</evidence>
<dbReference type="EMBL" id="JTDY01000475">
    <property type="protein sequence ID" value="KOB77008.1"/>
    <property type="molecule type" value="Genomic_DNA"/>
</dbReference>
<dbReference type="GO" id="GO:0016301">
    <property type="term" value="F:kinase activity"/>
    <property type="evidence" value="ECO:0007669"/>
    <property type="project" value="UniProtKB-KW"/>
</dbReference>
<feature type="domain" description="CHK kinase-like" evidence="1">
    <location>
        <begin position="133"/>
        <end position="308"/>
    </location>
</feature>
<dbReference type="InterPro" id="IPR004119">
    <property type="entry name" value="EcKL"/>
</dbReference>
<dbReference type="Proteomes" id="UP000037510">
    <property type="component" value="Unassembled WGS sequence"/>
</dbReference>
<evidence type="ECO:0000259" key="1">
    <source>
        <dbReference type="SMART" id="SM00587"/>
    </source>
</evidence>
<keyword evidence="2" id="KW-0418">Kinase</keyword>
<organism evidence="2 3">
    <name type="scientific">Operophtera brumata</name>
    <name type="common">Winter moth</name>
    <name type="synonym">Phalaena brumata</name>
    <dbReference type="NCBI Taxonomy" id="104452"/>
    <lineage>
        <taxon>Eukaryota</taxon>
        <taxon>Metazoa</taxon>
        <taxon>Ecdysozoa</taxon>
        <taxon>Arthropoda</taxon>
        <taxon>Hexapoda</taxon>
        <taxon>Insecta</taxon>
        <taxon>Pterygota</taxon>
        <taxon>Neoptera</taxon>
        <taxon>Endopterygota</taxon>
        <taxon>Lepidoptera</taxon>
        <taxon>Glossata</taxon>
        <taxon>Ditrysia</taxon>
        <taxon>Geometroidea</taxon>
        <taxon>Geometridae</taxon>
        <taxon>Larentiinae</taxon>
        <taxon>Operophtera</taxon>
    </lineage>
</organism>
<proteinExistence type="predicted"/>
<dbReference type="Pfam" id="PF02958">
    <property type="entry name" value="EcKL"/>
    <property type="match status" value="1"/>
</dbReference>
<dbReference type="InterPro" id="IPR015897">
    <property type="entry name" value="CHK_kinase-like"/>
</dbReference>
<dbReference type="PANTHER" id="PTHR11012">
    <property type="entry name" value="PROTEIN KINASE-LIKE DOMAIN-CONTAINING"/>
    <property type="match status" value="1"/>
</dbReference>
<keyword evidence="2" id="KW-0808">Transferase</keyword>
<dbReference type="AlphaFoldDB" id="A0A0L7LN80"/>
<accession>A0A0L7LN80</accession>
<protein>
    <submittedName>
        <fullName evidence="2">Ecdysteroid 22-kinase</fullName>
    </submittedName>
</protein>
<dbReference type="SMART" id="SM00587">
    <property type="entry name" value="CHK"/>
    <property type="match status" value="1"/>
</dbReference>
<dbReference type="SUPFAM" id="SSF56112">
    <property type="entry name" value="Protein kinase-like (PK-like)"/>
    <property type="match status" value="1"/>
</dbReference>
<evidence type="ECO:0000313" key="3">
    <source>
        <dbReference type="Proteomes" id="UP000037510"/>
    </source>
</evidence>
<reference evidence="2 3" key="1">
    <citation type="journal article" date="2015" name="Genome Biol. Evol.">
        <title>The genome of winter moth (Operophtera brumata) provides a genomic perspective on sexual dimorphism and phenology.</title>
        <authorList>
            <person name="Derks M.F."/>
            <person name="Smit S."/>
            <person name="Salis L."/>
            <person name="Schijlen E."/>
            <person name="Bossers A."/>
            <person name="Mateman C."/>
            <person name="Pijl A.S."/>
            <person name="de Ridder D."/>
            <person name="Groenen M.A."/>
            <person name="Visser M.E."/>
            <person name="Megens H.J."/>
        </authorList>
    </citation>
    <scope>NUCLEOTIDE SEQUENCE [LARGE SCALE GENOMIC DNA]</scope>
    <source>
        <strain evidence="2">WM2013NL</strain>
        <tissue evidence="2">Head and thorax</tissue>
    </source>
</reference>
<comment type="caution">
    <text evidence="2">The sequence shown here is derived from an EMBL/GenBank/DDBJ whole genome shotgun (WGS) entry which is preliminary data.</text>
</comment>
<gene>
    <name evidence="2" type="ORF">OBRU01_04781</name>
</gene>
<dbReference type="InterPro" id="IPR011009">
    <property type="entry name" value="Kinase-like_dom_sf"/>
</dbReference>
<name>A0A0L7LN80_OPEBR</name>